<protein>
    <recommendedName>
        <fullName evidence="4">DUF1772 domain-containing protein</fullName>
    </recommendedName>
</protein>
<dbReference type="AlphaFoldDB" id="A0A5B7ZXY1"/>
<keyword evidence="3" id="KW-1185">Reference proteome</keyword>
<dbReference type="RefSeq" id="WP_139515038.1">
    <property type="nucleotide sequence ID" value="NZ_CP040896.1"/>
</dbReference>
<gene>
    <name evidence="2" type="ORF">FHG12_06935</name>
</gene>
<dbReference type="KEGG" id="hyj:FHG12_06935"/>
<reference evidence="2 3" key="1">
    <citation type="submission" date="2019-06" db="EMBL/GenBank/DDBJ databases">
        <authorList>
            <person name="Srinivasan S."/>
        </authorList>
    </citation>
    <scope>NUCLEOTIDE SEQUENCE [LARGE SCALE GENOMIC DNA]</scope>
    <source>
        <strain evidence="2 3">17J68-5</strain>
    </source>
</reference>
<evidence type="ECO:0000256" key="1">
    <source>
        <dbReference type="SAM" id="Phobius"/>
    </source>
</evidence>
<evidence type="ECO:0000313" key="2">
    <source>
        <dbReference type="EMBL" id="QDA59858.1"/>
    </source>
</evidence>
<name>A0A5B7ZXY1_9BACT</name>
<feature type="transmembrane region" description="Helical" evidence="1">
    <location>
        <begin position="80"/>
        <end position="102"/>
    </location>
</feature>
<keyword evidence="1" id="KW-1133">Transmembrane helix</keyword>
<feature type="transmembrane region" description="Helical" evidence="1">
    <location>
        <begin position="7"/>
        <end position="31"/>
    </location>
</feature>
<proteinExistence type="predicted"/>
<organism evidence="2 3">
    <name type="scientific">Hymenobacter jejuensis</name>
    <dbReference type="NCBI Taxonomy" id="2502781"/>
    <lineage>
        <taxon>Bacteria</taxon>
        <taxon>Pseudomonadati</taxon>
        <taxon>Bacteroidota</taxon>
        <taxon>Cytophagia</taxon>
        <taxon>Cytophagales</taxon>
        <taxon>Hymenobacteraceae</taxon>
        <taxon>Hymenobacter</taxon>
    </lineage>
</organism>
<accession>A0A5B7ZXY1</accession>
<dbReference type="EMBL" id="CP040896">
    <property type="protein sequence ID" value="QDA59858.1"/>
    <property type="molecule type" value="Genomic_DNA"/>
</dbReference>
<dbReference type="Proteomes" id="UP000305398">
    <property type="component" value="Chromosome"/>
</dbReference>
<feature type="transmembrane region" description="Helical" evidence="1">
    <location>
        <begin position="51"/>
        <end position="71"/>
    </location>
</feature>
<evidence type="ECO:0000313" key="3">
    <source>
        <dbReference type="Proteomes" id="UP000305398"/>
    </source>
</evidence>
<feature type="transmembrane region" description="Helical" evidence="1">
    <location>
        <begin position="122"/>
        <end position="140"/>
    </location>
</feature>
<evidence type="ECO:0008006" key="4">
    <source>
        <dbReference type="Google" id="ProtNLM"/>
    </source>
</evidence>
<sequence>MSLLHLLVLNFALAAYLTGVIWTIQLVHYPSFADVAQDRFAAFHQKHSNRISWVVMAPMVLELGSGAWLAWQGRSLGQSVWWALGLVIIVWLSTFFITVPFHNRLGQGYNYIAIDGLVRTNWIRTLAWTARAVLLGWLLWPRI</sequence>
<keyword evidence="1" id="KW-0472">Membrane</keyword>
<dbReference type="OrthoDB" id="883418at2"/>
<keyword evidence="1" id="KW-0812">Transmembrane</keyword>